<name>A0ABT3YBW1_9HYPH</name>
<evidence type="ECO:0000313" key="1">
    <source>
        <dbReference type="EMBL" id="MCY0093255.1"/>
    </source>
</evidence>
<reference evidence="1" key="1">
    <citation type="submission" date="2022-10" db="EMBL/GenBank/DDBJ databases">
        <title>Hoeflea sp. J2-29, isolated from marine algae.</title>
        <authorList>
            <person name="Kristyanto S."/>
            <person name="Kim J.M."/>
            <person name="Jeon C.O."/>
        </authorList>
    </citation>
    <scope>NUCLEOTIDE SEQUENCE</scope>
    <source>
        <strain evidence="1">J2-29</strain>
    </source>
</reference>
<comment type="caution">
    <text evidence="1">The sequence shown here is derived from an EMBL/GenBank/DDBJ whole genome shotgun (WGS) entry which is preliminary data.</text>
</comment>
<dbReference type="RefSeq" id="WP_267611225.1">
    <property type="nucleotide sequence ID" value="NZ_JAOVZQ010000001.1"/>
</dbReference>
<evidence type="ECO:0008006" key="3">
    <source>
        <dbReference type="Google" id="ProtNLM"/>
    </source>
</evidence>
<proteinExistence type="predicted"/>
<sequence>MQRENEGLNSECDALTIKQLTRAKQKYKQSLLRGWLEQPSWAPKESRLLLVGLDPESDTTDRKSRRWLPSLSAEHFDVEDVPEEDEIQDRFRRVDGLRLTTGKPGDIIKKAFYAGIIIPWLHVAIHDEKCELPDDFREERKREERAEADKRASFDSRNAAMSALNAVKRAPAISAAQNTINGLDLKDYLKKNGKVNFAKVIEKIQDSHPELEKSDKTIRNWLKERKLIL</sequence>
<accession>A0ABT3YBW1</accession>
<keyword evidence="2" id="KW-1185">Reference proteome</keyword>
<organism evidence="1 2">
    <name type="scientific">Hoeflea ulvae</name>
    <dbReference type="NCBI Taxonomy" id="2983764"/>
    <lineage>
        <taxon>Bacteria</taxon>
        <taxon>Pseudomonadati</taxon>
        <taxon>Pseudomonadota</taxon>
        <taxon>Alphaproteobacteria</taxon>
        <taxon>Hyphomicrobiales</taxon>
        <taxon>Rhizobiaceae</taxon>
        <taxon>Hoeflea</taxon>
    </lineage>
</organism>
<dbReference type="EMBL" id="JAOVZQ010000001">
    <property type="protein sequence ID" value="MCY0093255.1"/>
    <property type="molecule type" value="Genomic_DNA"/>
</dbReference>
<dbReference type="Proteomes" id="UP001081283">
    <property type="component" value="Unassembled WGS sequence"/>
</dbReference>
<gene>
    <name evidence="1" type="ORF">OEG82_04305</name>
</gene>
<evidence type="ECO:0000313" key="2">
    <source>
        <dbReference type="Proteomes" id="UP001081283"/>
    </source>
</evidence>
<protein>
    <recommendedName>
        <fullName evidence="3">RepB-like DNA primase domain-containing protein</fullName>
    </recommendedName>
</protein>